<dbReference type="InterPro" id="IPR059026">
    <property type="entry name" value="LpqB_N"/>
</dbReference>
<gene>
    <name evidence="4" type="ordered locus">KSE_29180</name>
</gene>
<dbReference type="PATRIC" id="fig|452652.3.peg.2926"/>
<dbReference type="SUPFAM" id="SSF82171">
    <property type="entry name" value="DPP6 N-terminal domain-like"/>
    <property type="match status" value="1"/>
</dbReference>
<dbReference type="HOGENOM" id="CLU_032207_0_0_11"/>
<proteinExistence type="predicted"/>
<evidence type="ECO:0000313" key="4">
    <source>
        <dbReference type="EMBL" id="BAJ28729.1"/>
    </source>
</evidence>
<feature type="domain" description="GerMN" evidence="1">
    <location>
        <begin position="196"/>
        <end position="297"/>
    </location>
</feature>
<dbReference type="eggNOG" id="COG0823">
    <property type="taxonomic scope" value="Bacteria"/>
</dbReference>
<keyword evidence="4" id="KW-0449">Lipoprotein</keyword>
<dbReference type="Proteomes" id="UP000007076">
    <property type="component" value="Chromosome"/>
</dbReference>
<evidence type="ECO:0000259" key="2">
    <source>
        <dbReference type="Pfam" id="PF10647"/>
    </source>
</evidence>
<evidence type="ECO:0000259" key="3">
    <source>
        <dbReference type="Pfam" id="PF25976"/>
    </source>
</evidence>
<feature type="domain" description="Lipoprotein LpqB N-terminal" evidence="3">
    <location>
        <begin position="59"/>
        <end position="186"/>
    </location>
</feature>
<dbReference type="Pfam" id="PF10646">
    <property type="entry name" value="Germane"/>
    <property type="match status" value="1"/>
</dbReference>
<reference evidence="4 5" key="1">
    <citation type="journal article" date="2010" name="DNA Res.">
        <title>Genome sequence of Kitasatospora setae NBRC 14216T: an evolutionary snapshot of the family Streptomycetaceae.</title>
        <authorList>
            <person name="Ichikawa N."/>
            <person name="Oguchi A."/>
            <person name="Ikeda H."/>
            <person name="Ishikawa J."/>
            <person name="Kitani S."/>
            <person name="Watanabe Y."/>
            <person name="Nakamura S."/>
            <person name="Katano Y."/>
            <person name="Kishi E."/>
            <person name="Sasagawa M."/>
            <person name="Ankai A."/>
            <person name="Fukui S."/>
            <person name="Hashimoto Y."/>
            <person name="Kamata S."/>
            <person name="Otoguro M."/>
            <person name="Tanikawa S."/>
            <person name="Nihira T."/>
            <person name="Horinouchi S."/>
            <person name="Ohnishi Y."/>
            <person name="Hayakawa M."/>
            <person name="Kuzuyama T."/>
            <person name="Arisawa A."/>
            <person name="Nomoto F."/>
            <person name="Miura H."/>
            <person name="Takahashi Y."/>
            <person name="Fujita N."/>
        </authorList>
    </citation>
    <scope>NUCLEOTIDE SEQUENCE [LARGE SCALE GENOMIC DNA]</scope>
    <source>
        <strain evidence="5">ATCC 33774 / DSM 43861 / JCM 3304 / KCC A-0304 / NBRC 14216 / KM-6054</strain>
    </source>
</reference>
<feature type="domain" description="Lipoprotein LpqB C-terminal" evidence="2">
    <location>
        <begin position="347"/>
        <end position="610"/>
    </location>
</feature>
<evidence type="ECO:0000313" key="5">
    <source>
        <dbReference type="Proteomes" id="UP000007076"/>
    </source>
</evidence>
<dbReference type="EMBL" id="AP010968">
    <property type="protein sequence ID" value="BAJ28729.1"/>
    <property type="molecule type" value="Genomic_DNA"/>
</dbReference>
<name>E4NBZ8_KITSK</name>
<accession>E4NBZ8</accession>
<organism evidence="4 5">
    <name type="scientific">Kitasatospora setae (strain ATCC 33774 / DSM 43861 / JCM 3304 / KCC A-0304 / NBRC 14216 / KM-6054)</name>
    <name type="common">Streptomyces setae</name>
    <dbReference type="NCBI Taxonomy" id="452652"/>
    <lineage>
        <taxon>Bacteria</taxon>
        <taxon>Bacillati</taxon>
        <taxon>Actinomycetota</taxon>
        <taxon>Actinomycetes</taxon>
        <taxon>Kitasatosporales</taxon>
        <taxon>Streptomycetaceae</taxon>
        <taxon>Kitasatospora</taxon>
    </lineage>
</organism>
<dbReference type="STRING" id="452652.KSE_29180"/>
<dbReference type="PROSITE" id="PS51257">
    <property type="entry name" value="PROKAR_LIPOPROTEIN"/>
    <property type="match status" value="1"/>
</dbReference>
<dbReference type="Pfam" id="PF25976">
    <property type="entry name" value="LpqB_N"/>
    <property type="match status" value="1"/>
</dbReference>
<sequence>MRRTDRTTDRRALAAGWTVLLATAATGCVSMPSGGAPQRLEVSQNAADALQVHVYPVAPRKGESPRDLLNGFLDSSNADQADYDTAKQYLTTVAAKTWKPDAGVVVLAGTPEMDMSQPTDDAVTFQLSVEGKQVATLDEQHTYQAAAGQAYGRVFTFVKESDGPDKGEWRISDLPNGLIVDQTNFKNTYKPVHRYFFAAPDTSATRPQISPVLVPDPIYLRRRIDPLTEAAQATADGPSRWLGPVVTSKLDGVRVQGASIGDNRVATVKLEGGDPAACKQMAQQLFQTLADQQSKLDRLDLSLTGGSCSLSAGEAALVAPGALAGTDNGVRAYIQTEDGRLSTYQEGLDPVPVPGPLGQAPQAGGFHPGTGAVAVRRDGNAAAAIGADGRELVEVELTENAKYGERIVASRAPAPDQGLASPSWDGRQDLWLVDRDPAAPRVLMVRERTVVPVQVDGLDGRTVRSLRISSDGTRIALLLSRGDGPAKLALGLVRHDGSSKNPTARITGLRDVAPQLTEVAAVSWGDTDQLVVLGKEVDRLQQLHFLGTDGSQSTDSPLQGGESMTALSATEARLPADPTGPAGPAVLTVSDHGLYRLKDNQWHEVPSKGNPGAFSYPG</sequence>
<keyword evidence="5" id="KW-1185">Reference proteome</keyword>
<dbReference type="RefSeq" id="WP_014136042.1">
    <property type="nucleotide sequence ID" value="NC_016109.1"/>
</dbReference>
<dbReference type="Pfam" id="PF10647">
    <property type="entry name" value="Gmad1"/>
    <property type="match status" value="1"/>
</dbReference>
<dbReference type="KEGG" id="ksk:KSE_29180"/>
<evidence type="ECO:0000259" key="1">
    <source>
        <dbReference type="Pfam" id="PF10646"/>
    </source>
</evidence>
<dbReference type="AlphaFoldDB" id="E4NBZ8"/>
<dbReference type="InterPro" id="IPR018910">
    <property type="entry name" value="LpqB_C"/>
</dbReference>
<dbReference type="InterPro" id="IPR019606">
    <property type="entry name" value="GerMN"/>
</dbReference>
<protein>
    <submittedName>
        <fullName evidence="4">Putative lipoprotein</fullName>
    </submittedName>
</protein>